<accession>A0ABP3XPB3</accession>
<dbReference type="InterPro" id="IPR029063">
    <property type="entry name" value="SAM-dependent_MTases_sf"/>
</dbReference>
<evidence type="ECO:0000313" key="3">
    <source>
        <dbReference type="EMBL" id="GAA0867275.1"/>
    </source>
</evidence>
<dbReference type="InterPro" id="IPR003788">
    <property type="entry name" value="NDUFAF7"/>
</dbReference>
<sequence length="356" mass="37856">MPLPDGPPAPDQLLKDIAAARPMTIADFMAAANAHYYATRDPLGRTGDFTTAPEISQMFGELVGIWIADLWSRAGGPPFRYVELGPGRGTLAADALRAASRFGCVPVGVDLVETSPTLRAAQSARLPQAEHHDEIDALPDDAPLVIVANEFFDALPIHQYVRTADGWRERMVGRRDGRLAPRAGETPAGDAIPAVLRDRPEGTIVETAPVSAAIMQRCAYRIARRGGAMLAIDYGYAGPAAGDTLQAVKAHKFADPFVDPGEADLTAHVDFTTLADAARPAGVTISRLATQGDWLRRLGIDARLTSLTAAAPDRAAELESQRDRLVEPGEMGELFKLIAITAPGWPAPAGFSGDPV</sequence>
<evidence type="ECO:0000256" key="2">
    <source>
        <dbReference type="ARBA" id="ARBA00022679"/>
    </source>
</evidence>
<dbReference type="GO" id="GO:0032259">
    <property type="term" value="P:methylation"/>
    <property type="evidence" value="ECO:0007669"/>
    <property type="project" value="UniProtKB-KW"/>
</dbReference>
<dbReference type="RefSeq" id="WP_215349836.1">
    <property type="nucleotide sequence ID" value="NZ_BAAAFE010000013.1"/>
</dbReference>
<evidence type="ECO:0000313" key="4">
    <source>
        <dbReference type="Proteomes" id="UP001500738"/>
    </source>
</evidence>
<keyword evidence="4" id="KW-1185">Reference proteome</keyword>
<dbReference type="PANTHER" id="PTHR12049:SF7">
    <property type="entry name" value="PROTEIN ARGININE METHYLTRANSFERASE NDUFAF7, MITOCHONDRIAL"/>
    <property type="match status" value="1"/>
</dbReference>
<name>A0ABP3XPB3_9SPHN</name>
<keyword evidence="2" id="KW-0808">Transferase</keyword>
<dbReference type="Pfam" id="PF02636">
    <property type="entry name" value="Methyltransf_28"/>
    <property type="match status" value="1"/>
</dbReference>
<proteinExistence type="predicted"/>
<dbReference type="EMBL" id="BAAAFE010000013">
    <property type="protein sequence ID" value="GAA0867275.1"/>
    <property type="molecule type" value="Genomic_DNA"/>
</dbReference>
<reference evidence="4" key="1">
    <citation type="journal article" date="2019" name="Int. J. Syst. Evol. Microbiol.">
        <title>The Global Catalogue of Microorganisms (GCM) 10K type strain sequencing project: providing services to taxonomists for standard genome sequencing and annotation.</title>
        <authorList>
            <consortium name="The Broad Institute Genomics Platform"/>
            <consortium name="The Broad Institute Genome Sequencing Center for Infectious Disease"/>
            <person name="Wu L."/>
            <person name="Ma J."/>
        </authorList>
    </citation>
    <scope>NUCLEOTIDE SEQUENCE [LARGE SCALE GENOMIC DNA]</scope>
    <source>
        <strain evidence="4">JCM 15910</strain>
    </source>
</reference>
<dbReference type="SUPFAM" id="SSF53335">
    <property type="entry name" value="S-adenosyl-L-methionine-dependent methyltransferases"/>
    <property type="match status" value="1"/>
</dbReference>
<organism evidence="3 4">
    <name type="scientific">Sphingopyxis soli</name>
    <dbReference type="NCBI Taxonomy" id="592051"/>
    <lineage>
        <taxon>Bacteria</taxon>
        <taxon>Pseudomonadati</taxon>
        <taxon>Pseudomonadota</taxon>
        <taxon>Alphaproteobacteria</taxon>
        <taxon>Sphingomonadales</taxon>
        <taxon>Sphingomonadaceae</taxon>
        <taxon>Sphingopyxis</taxon>
    </lineage>
</organism>
<dbReference type="Proteomes" id="UP001500738">
    <property type="component" value="Unassembled WGS sequence"/>
</dbReference>
<dbReference type="PANTHER" id="PTHR12049">
    <property type="entry name" value="PROTEIN ARGININE METHYLTRANSFERASE NDUFAF7, MITOCHONDRIAL"/>
    <property type="match status" value="1"/>
</dbReference>
<dbReference type="GO" id="GO:0008168">
    <property type="term" value="F:methyltransferase activity"/>
    <property type="evidence" value="ECO:0007669"/>
    <property type="project" value="UniProtKB-KW"/>
</dbReference>
<gene>
    <name evidence="3" type="ORF">GCM10009115_34540</name>
</gene>
<comment type="caution">
    <text evidence="3">The sequence shown here is derived from an EMBL/GenBank/DDBJ whole genome shotgun (WGS) entry which is preliminary data.</text>
</comment>
<keyword evidence="1 3" id="KW-0489">Methyltransferase</keyword>
<protein>
    <submittedName>
        <fullName evidence="3">SAM-dependent methyltransferase</fullName>
    </submittedName>
</protein>
<dbReference type="Gene3D" id="3.40.50.12710">
    <property type="match status" value="1"/>
</dbReference>
<evidence type="ECO:0000256" key="1">
    <source>
        <dbReference type="ARBA" id="ARBA00022603"/>
    </source>
</evidence>
<dbReference type="InterPro" id="IPR038375">
    <property type="entry name" value="NDUFAF7_sf"/>
</dbReference>